<name>A0ABP3ZNR4_9ACTN</name>
<evidence type="ECO:0000259" key="1">
    <source>
        <dbReference type="PROSITE" id="PS50943"/>
    </source>
</evidence>
<dbReference type="EMBL" id="BAAAHQ010000011">
    <property type="protein sequence ID" value="GAA0924982.1"/>
    <property type="molecule type" value="Genomic_DNA"/>
</dbReference>
<dbReference type="InterPro" id="IPR001387">
    <property type="entry name" value="Cro/C1-type_HTH"/>
</dbReference>
<dbReference type="InterPro" id="IPR010982">
    <property type="entry name" value="Lambda_DNA-bd_dom_sf"/>
</dbReference>
<accession>A0ABP3ZNR4</accession>
<protein>
    <recommendedName>
        <fullName evidence="1">HTH cro/C1-type domain-containing protein</fullName>
    </recommendedName>
</protein>
<proteinExistence type="predicted"/>
<dbReference type="Gene3D" id="1.10.260.40">
    <property type="entry name" value="lambda repressor-like DNA-binding domains"/>
    <property type="match status" value="1"/>
</dbReference>
<dbReference type="Gene3D" id="1.25.40.10">
    <property type="entry name" value="Tetratricopeptide repeat domain"/>
    <property type="match status" value="1"/>
</dbReference>
<dbReference type="RefSeq" id="WP_343950078.1">
    <property type="nucleotide sequence ID" value="NZ_BAAAHQ010000011.1"/>
</dbReference>
<evidence type="ECO:0000313" key="2">
    <source>
        <dbReference type="EMBL" id="GAA0924982.1"/>
    </source>
</evidence>
<feature type="domain" description="HTH cro/C1-type" evidence="1">
    <location>
        <begin position="15"/>
        <end position="69"/>
    </location>
</feature>
<dbReference type="Pfam" id="PF13560">
    <property type="entry name" value="HTH_31"/>
    <property type="match status" value="1"/>
</dbReference>
<evidence type="ECO:0000313" key="3">
    <source>
        <dbReference type="Proteomes" id="UP001501578"/>
    </source>
</evidence>
<dbReference type="SUPFAM" id="SSF47413">
    <property type="entry name" value="lambda repressor-like DNA-binding domains"/>
    <property type="match status" value="1"/>
</dbReference>
<comment type="caution">
    <text evidence="2">The sequence shown here is derived from an EMBL/GenBank/DDBJ whole genome shotgun (WGS) entry which is preliminary data.</text>
</comment>
<dbReference type="Proteomes" id="UP001501578">
    <property type="component" value="Unassembled WGS sequence"/>
</dbReference>
<gene>
    <name evidence="2" type="ORF">GCM10009560_26110</name>
</gene>
<organism evidence="2 3">
    <name type="scientific">Nonomuraea longicatena</name>
    <dbReference type="NCBI Taxonomy" id="83682"/>
    <lineage>
        <taxon>Bacteria</taxon>
        <taxon>Bacillati</taxon>
        <taxon>Actinomycetota</taxon>
        <taxon>Actinomycetes</taxon>
        <taxon>Streptosporangiales</taxon>
        <taxon>Streptosporangiaceae</taxon>
        <taxon>Nonomuraea</taxon>
    </lineage>
</organism>
<dbReference type="SUPFAM" id="SSF48452">
    <property type="entry name" value="TPR-like"/>
    <property type="match status" value="1"/>
</dbReference>
<dbReference type="SMART" id="SM00530">
    <property type="entry name" value="HTH_XRE"/>
    <property type="match status" value="1"/>
</dbReference>
<keyword evidence="3" id="KW-1185">Reference proteome</keyword>
<dbReference type="InterPro" id="IPR011990">
    <property type="entry name" value="TPR-like_helical_dom_sf"/>
</dbReference>
<reference evidence="3" key="1">
    <citation type="journal article" date="2019" name="Int. J. Syst. Evol. Microbiol.">
        <title>The Global Catalogue of Microorganisms (GCM) 10K type strain sequencing project: providing services to taxonomists for standard genome sequencing and annotation.</title>
        <authorList>
            <consortium name="The Broad Institute Genomics Platform"/>
            <consortium name="The Broad Institute Genome Sequencing Center for Infectious Disease"/>
            <person name="Wu L."/>
            <person name="Ma J."/>
        </authorList>
    </citation>
    <scope>NUCLEOTIDE SEQUENCE [LARGE SCALE GENOMIC DNA]</scope>
    <source>
        <strain evidence="3">JCM 11136</strain>
    </source>
</reference>
<dbReference type="PROSITE" id="PS50943">
    <property type="entry name" value="HTH_CROC1"/>
    <property type="match status" value="1"/>
</dbReference>
<sequence>MIRDIPSGESTGQRVAHWRKTRGFTQKGLAGAAHLSASYISKVEKGFKAPTPAFVSAVARALRVDPTLLYGQPFADAKDDPVQDVIPAIRRAFAFTEFTAPELGAPPRPVGALDAEARRLRGLQSDGAFSAVGVRLPALLEEAAVRAIETDRPEAWRVLNMGTGVAISMARRLGYPDLAQLGVEKAVQAARRADDSTLVHLTTLPLSLLMIARGEWDTALAMVRRAASAVDQTHPDGRAVYGSLHLRAAISAARAGKEGEAWEHHGIATEVAGELVAAQAPDTHLLMVNPANASIHGCAIAIDVADYDKAIRLDQEITFPRSLVAERITHHHVDMARAELWLGRHKQAFKRILKAEQLAPMMTRYHPTARETVMQMERHRYTVPEPLRQLMRRMGM</sequence>
<dbReference type="CDD" id="cd00093">
    <property type="entry name" value="HTH_XRE"/>
    <property type="match status" value="1"/>
</dbReference>